<proteinExistence type="predicted"/>
<dbReference type="AlphaFoldDB" id="A0A7J6QRV1"/>
<evidence type="ECO:0000313" key="2">
    <source>
        <dbReference type="Proteomes" id="UP000574390"/>
    </source>
</evidence>
<gene>
    <name evidence="1" type="ORF">FOZ62_009363</name>
</gene>
<organism evidence="1 2">
    <name type="scientific">Perkinsus olseni</name>
    <name type="common">Perkinsus atlanticus</name>
    <dbReference type="NCBI Taxonomy" id="32597"/>
    <lineage>
        <taxon>Eukaryota</taxon>
        <taxon>Sar</taxon>
        <taxon>Alveolata</taxon>
        <taxon>Perkinsozoa</taxon>
        <taxon>Perkinsea</taxon>
        <taxon>Perkinsida</taxon>
        <taxon>Perkinsidae</taxon>
        <taxon>Perkinsus</taxon>
    </lineage>
</organism>
<protein>
    <submittedName>
        <fullName evidence="1">Uncharacterized protein</fullName>
    </submittedName>
</protein>
<name>A0A7J6QRV1_PEROL</name>
<dbReference type="Proteomes" id="UP000574390">
    <property type="component" value="Unassembled WGS sequence"/>
</dbReference>
<reference evidence="1 2" key="1">
    <citation type="submission" date="2020-04" db="EMBL/GenBank/DDBJ databases">
        <title>Perkinsus olseni comparative genomics.</title>
        <authorList>
            <person name="Bogema D.R."/>
        </authorList>
    </citation>
    <scope>NUCLEOTIDE SEQUENCE [LARGE SCALE GENOMIC DNA]</scope>
    <source>
        <strain evidence="1">ATCC PRA-205</strain>
    </source>
</reference>
<evidence type="ECO:0000313" key="1">
    <source>
        <dbReference type="EMBL" id="KAF4711088.1"/>
    </source>
</evidence>
<comment type="caution">
    <text evidence="1">The sequence shown here is derived from an EMBL/GenBank/DDBJ whole genome shotgun (WGS) entry which is preliminary data.</text>
</comment>
<feature type="non-terminal residue" evidence="1">
    <location>
        <position position="1"/>
    </location>
</feature>
<accession>A0A7J6QRV1</accession>
<sequence length="85" mass="8880">MAVTKQSAGAVPTIDWELACKSSLCLVGTARLGGQGAGELLRLGSSGQCWATNRQLVARERFSTEIEFIAPESSSTSSSTKEGAM</sequence>
<dbReference type="EMBL" id="JABANM010027567">
    <property type="protein sequence ID" value="KAF4711088.1"/>
    <property type="molecule type" value="Genomic_DNA"/>
</dbReference>